<dbReference type="Proteomes" id="UP000503441">
    <property type="component" value="Chromosome"/>
</dbReference>
<keyword evidence="3" id="KW-1185">Reference proteome</keyword>
<dbReference type="Pfam" id="PF04205">
    <property type="entry name" value="FMN_bind"/>
    <property type="match status" value="1"/>
</dbReference>
<accession>A0ABX6JYT3</accession>
<gene>
    <name evidence="2" type="ORF">G7066_03350</name>
</gene>
<dbReference type="InterPro" id="IPR007329">
    <property type="entry name" value="FMN-bd"/>
</dbReference>
<evidence type="ECO:0000313" key="2">
    <source>
        <dbReference type="EMBL" id="QIM17955.1"/>
    </source>
</evidence>
<evidence type="ECO:0000313" key="3">
    <source>
        <dbReference type="Proteomes" id="UP000503441"/>
    </source>
</evidence>
<evidence type="ECO:0000259" key="1">
    <source>
        <dbReference type="SMART" id="SM00900"/>
    </source>
</evidence>
<reference evidence="2 3" key="1">
    <citation type="submission" date="2020-03" db="EMBL/GenBank/DDBJ databases">
        <title>Leucobacter sp. nov., isolated from beetles.</title>
        <authorList>
            <person name="Hyun D.-W."/>
            <person name="Bae J.-W."/>
        </authorList>
    </citation>
    <scope>NUCLEOTIDE SEQUENCE [LARGE SCALE GENOMIC DNA]</scope>
    <source>
        <strain evidence="2 3">HDW9A</strain>
    </source>
</reference>
<dbReference type="RefSeq" id="WP_166328978.1">
    <property type="nucleotide sequence ID" value="NZ_CP049933.1"/>
</dbReference>
<dbReference type="SMART" id="SM00900">
    <property type="entry name" value="FMN_bind"/>
    <property type="match status" value="1"/>
</dbReference>
<sequence length="136" mass="13860">MRKRALAIGILSTSAVLGVGWQIGTTIQPAISTAAPTQTQAVTGVDGTFVGAVSQTPYGNVQVQITVAKGTITDVSALHLTDSNGRSVSISNRAEPVLRQEALNAQSASIQSVSGATYTSEGYISSLQAAIDQAGL</sequence>
<feature type="domain" description="FMN-binding" evidence="1">
    <location>
        <begin position="57"/>
        <end position="134"/>
    </location>
</feature>
<proteinExistence type="predicted"/>
<dbReference type="Gene3D" id="3.90.1010.20">
    <property type="match status" value="1"/>
</dbReference>
<organism evidence="2 3">
    <name type="scientific">Leucobacter coleopterorum</name>
    <dbReference type="NCBI Taxonomy" id="2714933"/>
    <lineage>
        <taxon>Bacteria</taxon>
        <taxon>Bacillati</taxon>
        <taxon>Actinomycetota</taxon>
        <taxon>Actinomycetes</taxon>
        <taxon>Micrococcales</taxon>
        <taxon>Microbacteriaceae</taxon>
        <taxon>Leucobacter</taxon>
    </lineage>
</organism>
<protein>
    <submittedName>
        <fullName evidence="2">FMN-binding protein</fullName>
    </submittedName>
</protein>
<dbReference type="EMBL" id="CP049933">
    <property type="protein sequence ID" value="QIM17955.1"/>
    <property type="molecule type" value="Genomic_DNA"/>
</dbReference>
<name>A0ABX6JYT3_9MICO</name>